<keyword evidence="4" id="KW-0804">Transcription</keyword>
<evidence type="ECO:0000256" key="3">
    <source>
        <dbReference type="ARBA" id="ARBA00023125"/>
    </source>
</evidence>
<dbReference type="GO" id="GO:0003677">
    <property type="term" value="F:DNA binding"/>
    <property type="evidence" value="ECO:0007669"/>
    <property type="project" value="UniProtKB-KW"/>
</dbReference>
<accession>A0A174MVD2</accession>
<dbReference type="PANTHER" id="PTHR30419">
    <property type="entry name" value="HTH-TYPE TRANSCRIPTIONAL REGULATOR YBHD"/>
    <property type="match status" value="1"/>
</dbReference>
<dbReference type="InterPro" id="IPR036390">
    <property type="entry name" value="WH_DNA-bd_sf"/>
</dbReference>
<dbReference type="InterPro" id="IPR036388">
    <property type="entry name" value="WH-like_DNA-bd_sf"/>
</dbReference>
<feature type="domain" description="HTH lysR-type" evidence="5">
    <location>
        <begin position="1"/>
        <end position="58"/>
    </location>
</feature>
<organism evidence="6 7">
    <name type="scientific">Dorea longicatena</name>
    <dbReference type="NCBI Taxonomy" id="88431"/>
    <lineage>
        <taxon>Bacteria</taxon>
        <taxon>Bacillati</taxon>
        <taxon>Bacillota</taxon>
        <taxon>Clostridia</taxon>
        <taxon>Lachnospirales</taxon>
        <taxon>Lachnospiraceae</taxon>
        <taxon>Dorea</taxon>
    </lineage>
</organism>
<dbReference type="Proteomes" id="UP000095485">
    <property type="component" value="Unassembled WGS sequence"/>
</dbReference>
<dbReference type="Pfam" id="PF03466">
    <property type="entry name" value="LysR_substrate"/>
    <property type="match status" value="1"/>
</dbReference>
<proteinExistence type="inferred from homology"/>
<sequence>MRYSKYTIFLKVVELESFSKTADFYKYSQSAVTQIVKSLETELQMTLLKRSHAGVCLTSDGEQLIPYIWELAMAEERMWEKAGEITGMDRGLIRIGVFSSIACHYLPGVMKEFRKLYPGIDFELHTGDYSKIEQWIAEGLVDFGFLIRPVRTDYDTIDIMTDEMLAVLPEKHPMTEKTEIPLKAFEDESVVLLQEGGKQEIEEHFKKNKIAPHISYYSGDDYAVMSMVENELGIGILSELVMKRCDYHIVTRSLKPELHREIVIAVKNEKNASVAVKKFLQFVRKRENP</sequence>
<reference evidence="6 7" key="1">
    <citation type="submission" date="2015-09" db="EMBL/GenBank/DDBJ databases">
        <authorList>
            <consortium name="Pathogen Informatics"/>
        </authorList>
    </citation>
    <scope>NUCLEOTIDE SEQUENCE [LARGE SCALE GENOMIC DNA]</scope>
    <source>
        <strain evidence="6 7">2789STDY5834914</strain>
    </source>
</reference>
<gene>
    <name evidence="6" type="primary">gltC_2</name>
    <name evidence="6" type="ORF">ERS852526_01044</name>
</gene>
<dbReference type="InterPro" id="IPR005119">
    <property type="entry name" value="LysR_subst-bd"/>
</dbReference>
<dbReference type="PROSITE" id="PS50931">
    <property type="entry name" value="HTH_LYSR"/>
    <property type="match status" value="1"/>
</dbReference>
<evidence type="ECO:0000313" key="7">
    <source>
        <dbReference type="Proteomes" id="UP000095485"/>
    </source>
</evidence>
<dbReference type="EMBL" id="CZAY01000006">
    <property type="protein sequence ID" value="CUP39071.1"/>
    <property type="molecule type" value="Genomic_DNA"/>
</dbReference>
<dbReference type="Pfam" id="PF00126">
    <property type="entry name" value="HTH_1"/>
    <property type="match status" value="1"/>
</dbReference>
<dbReference type="AlphaFoldDB" id="A0A174MVD2"/>
<dbReference type="Gene3D" id="3.40.190.290">
    <property type="match status" value="1"/>
</dbReference>
<dbReference type="GO" id="GO:0003700">
    <property type="term" value="F:DNA-binding transcription factor activity"/>
    <property type="evidence" value="ECO:0007669"/>
    <property type="project" value="InterPro"/>
</dbReference>
<dbReference type="InterPro" id="IPR000847">
    <property type="entry name" value="LysR_HTH_N"/>
</dbReference>
<name>A0A174MVD2_9FIRM</name>
<protein>
    <submittedName>
        <fullName evidence="6">HTH-type transcriptional regulator gltC</fullName>
    </submittedName>
</protein>
<dbReference type="GO" id="GO:0005829">
    <property type="term" value="C:cytosol"/>
    <property type="evidence" value="ECO:0007669"/>
    <property type="project" value="TreeGrafter"/>
</dbReference>
<dbReference type="GeneID" id="96228335"/>
<dbReference type="RefSeq" id="WP_055282372.1">
    <property type="nucleotide sequence ID" value="NZ_CZAY01000006.1"/>
</dbReference>
<evidence type="ECO:0000256" key="4">
    <source>
        <dbReference type="ARBA" id="ARBA00023163"/>
    </source>
</evidence>
<dbReference type="CDD" id="cd05466">
    <property type="entry name" value="PBP2_LTTR_substrate"/>
    <property type="match status" value="1"/>
</dbReference>
<dbReference type="InterPro" id="IPR050950">
    <property type="entry name" value="HTH-type_LysR_regulators"/>
</dbReference>
<comment type="similarity">
    <text evidence="1">Belongs to the LysR transcriptional regulatory family.</text>
</comment>
<dbReference type="OrthoDB" id="63123at2"/>
<dbReference type="Gene3D" id="1.10.10.10">
    <property type="entry name" value="Winged helix-like DNA-binding domain superfamily/Winged helix DNA-binding domain"/>
    <property type="match status" value="1"/>
</dbReference>
<dbReference type="SUPFAM" id="SSF53850">
    <property type="entry name" value="Periplasmic binding protein-like II"/>
    <property type="match status" value="1"/>
</dbReference>
<evidence type="ECO:0000256" key="1">
    <source>
        <dbReference type="ARBA" id="ARBA00009437"/>
    </source>
</evidence>
<keyword evidence="2" id="KW-0805">Transcription regulation</keyword>
<evidence type="ECO:0000259" key="5">
    <source>
        <dbReference type="PROSITE" id="PS50931"/>
    </source>
</evidence>
<dbReference type="SUPFAM" id="SSF46785">
    <property type="entry name" value="Winged helix' DNA-binding domain"/>
    <property type="match status" value="1"/>
</dbReference>
<evidence type="ECO:0000313" key="6">
    <source>
        <dbReference type="EMBL" id="CUP39071.1"/>
    </source>
</evidence>
<evidence type="ECO:0000256" key="2">
    <source>
        <dbReference type="ARBA" id="ARBA00023015"/>
    </source>
</evidence>
<dbReference type="PANTHER" id="PTHR30419:SF24">
    <property type="entry name" value="HTH-TYPE TRANSCRIPTIONAL REGULATOR CZCR"/>
    <property type="match status" value="1"/>
</dbReference>
<keyword evidence="3" id="KW-0238">DNA-binding</keyword>